<accession>A0A7W9ENC8</accession>
<evidence type="ECO:0000313" key="2">
    <source>
        <dbReference type="Proteomes" id="UP000555546"/>
    </source>
</evidence>
<proteinExistence type="predicted"/>
<evidence type="ECO:0008006" key="3">
    <source>
        <dbReference type="Google" id="ProtNLM"/>
    </source>
</evidence>
<evidence type="ECO:0000313" key="1">
    <source>
        <dbReference type="EMBL" id="MBB5704337.1"/>
    </source>
</evidence>
<reference evidence="1 2" key="1">
    <citation type="submission" date="2020-08" db="EMBL/GenBank/DDBJ databases">
        <title>Genomic Encyclopedia of Type Strains, Phase IV (KMG-IV): sequencing the most valuable type-strain genomes for metagenomic binning, comparative biology and taxonomic classification.</title>
        <authorList>
            <person name="Goeker M."/>
        </authorList>
    </citation>
    <scope>NUCLEOTIDE SEQUENCE [LARGE SCALE GENOMIC DNA]</scope>
    <source>
        <strain evidence="1 2">DSM 26944</strain>
    </source>
</reference>
<name>A0A7W9ENC8_9HYPH</name>
<comment type="caution">
    <text evidence="1">The sequence shown here is derived from an EMBL/GenBank/DDBJ whole genome shotgun (WGS) entry which is preliminary data.</text>
</comment>
<sequence>MTAPNLTEHVVDAVYDHLCRINGEWQPIGPNDIKEVITAALPFLPVQGAVKADAIKLIERMAFGYEVMFEKLCHISGTSGADQSWYRAKAREATERLSPLHSITTESNKSVPGDCKRQYQDFMARILSALEPSAGRAAVLEEGYRQGIEAAAKLIECGCKALPHGKGECQFPGNCSLEDAAAIRALSSPDHADAVHAQARDVLARFRDYVIEGITAGTIMRGGEHHNPIWQEVASVLHADAGKVEGDGWLPIESAPKDGTEILAWRKDCGQFIASYTSCSAFPMSEAELDLLDEETLFKEGWFTQWPQALRLEGSEAPTHWRPLPSAPSEGAE</sequence>
<protein>
    <recommendedName>
        <fullName evidence="3">DUF551 domain-containing protein</fullName>
    </recommendedName>
</protein>
<organism evidence="1 2">
    <name type="scientific">Brucella daejeonensis</name>
    <dbReference type="NCBI Taxonomy" id="659015"/>
    <lineage>
        <taxon>Bacteria</taxon>
        <taxon>Pseudomonadati</taxon>
        <taxon>Pseudomonadota</taxon>
        <taxon>Alphaproteobacteria</taxon>
        <taxon>Hyphomicrobiales</taxon>
        <taxon>Brucellaceae</taxon>
        <taxon>Brucella/Ochrobactrum group</taxon>
        <taxon>Brucella</taxon>
    </lineage>
</organism>
<keyword evidence="2" id="KW-1185">Reference proteome</keyword>
<dbReference type="Proteomes" id="UP000555546">
    <property type="component" value="Unassembled WGS sequence"/>
</dbReference>
<dbReference type="EMBL" id="JACIJG010000027">
    <property type="protein sequence ID" value="MBB5704337.1"/>
    <property type="molecule type" value="Genomic_DNA"/>
</dbReference>
<dbReference type="RefSeq" id="WP_183657593.1">
    <property type="nucleotide sequence ID" value="NZ_JACIJG010000027.1"/>
</dbReference>
<dbReference type="AlphaFoldDB" id="A0A7W9ENC8"/>
<gene>
    <name evidence="1" type="ORF">FHS76_004254</name>
</gene>